<dbReference type="PANTHER" id="PTHR30024">
    <property type="entry name" value="ALIPHATIC SULFONATES-BINDING PROTEIN-RELATED"/>
    <property type="match status" value="1"/>
</dbReference>
<evidence type="ECO:0000313" key="1">
    <source>
        <dbReference type="EMBL" id="HIR61692.1"/>
    </source>
</evidence>
<dbReference type="PANTHER" id="PTHR30024:SF46">
    <property type="entry name" value="ABC TRANSPORTER, SUBSTRATE-BINDING LIPOPROTEIN"/>
    <property type="match status" value="1"/>
</dbReference>
<dbReference type="Pfam" id="PF12974">
    <property type="entry name" value="Phosphonate-bd"/>
    <property type="match status" value="1"/>
</dbReference>
<feature type="non-terminal residue" evidence="1">
    <location>
        <position position="1"/>
    </location>
</feature>
<dbReference type="InterPro" id="IPR027024">
    <property type="entry name" value="UCP027386_ABC_sbc_TM0202"/>
</dbReference>
<accession>A0A9D1DZ69</accession>
<comment type="caution">
    <text evidence="1">The sequence shown here is derived from an EMBL/GenBank/DDBJ whole genome shotgun (WGS) entry which is preliminary data.</text>
</comment>
<protein>
    <submittedName>
        <fullName evidence="1">ABC transporter substrate-binding protein</fullName>
    </submittedName>
</protein>
<organism evidence="1 2">
    <name type="scientific">Candidatus Faecivivens stercoravium</name>
    <dbReference type="NCBI Taxonomy" id="2840803"/>
    <lineage>
        <taxon>Bacteria</taxon>
        <taxon>Bacillati</taxon>
        <taxon>Bacillota</taxon>
        <taxon>Clostridia</taxon>
        <taxon>Eubacteriales</taxon>
        <taxon>Oscillospiraceae</taxon>
        <taxon>Oscillospiraceae incertae sedis</taxon>
        <taxon>Candidatus Faecivivens</taxon>
    </lineage>
</organism>
<sequence>EASSGAEKLGVEMNIAFLKGPTGLGALELMDANDKGETAVDYNISLVASADEIVSGIGSGEYDLAAAPTNLGSTLYNKTSGGVSIVAINTLGVLYVLEKGDVTVSTVEDLRGMDIIASGEGSTAEYVLDYILSENGIDPETDVNITYYTEHAEAATALASAENAVAVLPQPFVTTVMNQDEGVSIALDLTDEWEKVTDGAQLVMGSIIGRNEYIEANPEAVSAFLDEYAASTDFVNNNVEEAAALSESYDLFPAAVASKAIPNCNIVFMEGEEMKTSAESFLQVMYDYEPSTVGGTLPGDDFYFAR</sequence>
<dbReference type="Gene3D" id="3.40.190.10">
    <property type="entry name" value="Periplasmic binding protein-like II"/>
    <property type="match status" value="2"/>
</dbReference>
<reference evidence="1" key="1">
    <citation type="submission" date="2020-10" db="EMBL/GenBank/DDBJ databases">
        <authorList>
            <person name="Gilroy R."/>
        </authorList>
    </citation>
    <scope>NUCLEOTIDE SEQUENCE</scope>
    <source>
        <strain evidence="1">CHK189-12415</strain>
    </source>
</reference>
<dbReference type="Proteomes" id="UP000824241">
    <property type="component" value="Unassembled WGS sequence"/>
</dbReference>
<reference evidence="1" key="2">
    <citation type="journal article" date="2021" name="PeerJ">
        <title>Extensive microbial diversity within the chicken gut microbiome revealed by metagenomics and culture.</title>
        <authorList>
            <person name="Gilroy R."/>
            <person name="Ravi A."/>
            <person name="Getino M."/>
            <person name="Pursley I."/>
            <person name="Horton D.L."/>
            <person name="Alikhan N.F."/>
            <person name="Baker D."/>
            <person name="Gharbi K."/>
            <person name="Hall N."/>
            <person name="Watson M."/>
            <person name="Adriaenssens E.M."/>
            <person name="Foster-Nyarko E."/>
            <person name="Jarju S."/>
            <person name="Secka A."/>
            <person name="Antonio M."/>
            <person name="Oren A."/>
            <person name="Chaudhuri R.R."/>
            <person name="La Ragione R."/>
            <person name="Hildebrand F."/>
            <person name="Pallen M.J."/>
        </authorList>
    </citation>
    <scope>NUCLEOTIDE SEQUENCE</scope>
    <source>
        <strain evidence="1">CHK189-12415</strain>
    </source>
</reference>
<name>A0A9D1DZ69_9FIRM</name>
<dbReference type="AlphaFoldDB" id="A0A9D1DZ69"/>
<dbReference type="EMBL" id="DVHA01000291">
    <property type="protein sequence ID" value="HIR61692.1"/>
    <property type="molecule type" value="Genomic_DNA"/>
</dbReference>
<dbReference type="SUPFAM" id="SSF53850">
    <property type="entry name" value="Periplasmic binding protein-like II"/>
    <property type="match status" value="1"/>
</dbReference>
<proteinExistence type="predicted"/>
<gene>
    <name evidence="1" type="ORF">IAB37_08980</name>
</gene>
<evidence type="ECO:0000313" key="2">
    <source>
        <dbReference type="Proteomes" id="UP000824241"/>
    </source>
</evidence>
<dbReference type="PIRSF" id="PIRSF027386">
    <property type="entry name" value="UCP027386_ABC_sbc_TM0202"/>
    <property type="match status" value="1"/>
</dbReference>